<dbReference type="EMBL" id="JADOUF010000001">
    <property type="protein sequence ID" value="MBG6136409.1"/>
    <property type="molecule type" value="Genomic_DNA"/>
</dbReference>
<feature type="compositionally biased region" description="Low complexity" evidence="6">
    <location>
        <begin position="250"/>
        <end position="267"/>
    </location>
</feature>
<dbReference type="SUPFAM" id="SSF46894">
    <property type="entry name" value="C-terminal effector domain of the bipartite response regulators"/>
    <property type="match status" value="1"/>
</dbReference>
<evidence type="ECO:0000313" key="8">
    <source>
        <dbReference type="EMBL" id="MBG6136409.1"/>
    </source>
</evidence>
<dbReference type="RefSeq" id="WP_197003389.1">
    <property type="nucleotide sequence ID" value="NZ_BONS01000015.1"/>
</dbReference>
<dbReference type="GO" id="GO:0043531">
    <property type="term" value="F:ADP binding"/>
    <property type="evidence" value="ECO:0007669"/>
    <property type="project" value="InterPro"/>
</dbReference>
<reference evidence="8" key="1">
    <citation type="submission" date="2020-11" db="EMBL/GenBank/DDBJ databases">
        <title>Sequencing the genomes of 1000 actinobacteria strains.</title>
        <authorList>
            <person name="Klenk H.-P."/>
        </authorList>
    </citation>
    <scope>NUCLEOTIDE SEQUENCE</scope>
    <source>
        <strain evidence="8">DSM 45356</strain>
    </source>
</reference>
<keyword evidence="9" id="KW-1185">Reference proteome</keyword>
<dbReference type="PROSITE" id="PS51755">
    <property type="entry name" value="OMPR_PHOB"/>
    <property type="match status" value="1"/>
</dbReference>
<dbReference type="Gene3D" id="3.40.50.300">
    <property type="entry name" value="P-loop containing nucleotide triphosphate hydrolases"/>
    <property type="match status" value="1"/>
</dbReference>
<dbReference type="Pfam" id="PF13374">
    <property type="entry name" value="TPR_10"/>
    <property type="match status" value="2"/>
</dbReference>
<dbReference type="InterPro" id="IPR051677">
    <property type="entry name" value="AfsR-DnrI-RedD_regulator"/>
</dbReference>
<dbReference type="InterPro" id="IPR036388">
    <property type="entry name" value="WH-like_DNA-bd_sf"/>
</dbReference>
<dbReference type="GO" id="GO:0003677">
    <property type="term" value="F:DNA binding"/>
    <property type="evidence" value="ECO:0007669"/>
    <property type="project" value="UniProtKB-UniRule"/>
</dbReference>
<keyword evidence="2" id="KW-0805">Transcription regulation</keyword>
<dbReference type="Gene3D" id="1.10.10.10">
    <property type="entry name" value="Winged helix-like DNA-binding domain superfamily/Winged helix DNA-binding domain"/>
    <property type="match status" value="1"/>
</dbReference>
<evidence type="ECO:0000256" key="2">
    <source>
        <dbReference type="ARBA" id="ARBA00023015"/>
    </source>
</evidence>
<dbReference type="AlphaFoldDB" id="A0A8J7GP98"/>
<evidence type="ECO:0000256" key="1">
    <source>
        <dbReference type="ARBA" id="ARBA00005820"/>
    </source>
</evidence>
<dbReference type="Proteomes" id="UP000622552">
    <property type="component" value="Unassembled WGS sequence"/>
</dbReference>
<dbReference type="InterPro" id="IPR019734">
    <property type="entry name" value="TPR_rpt"/>
</dbReference>
<feature type="DNA-binding region" description="OmpR/PhoB-type" evidence="5">
    <location>
        <begin position="1"/>
        <end position="92"/>
    </location>
</feature>
<dbReference type="Pfam" id="PF00486">
    <property type="entry name" value="Trans_reg_C"/>
    <property type="match status" value="1"/>
</dbReference>
<dbReference type="SMART" id="SM00862">
    <property type="entry name" value="Trans_reg_C"/>
    <property type="match status" value="1"/>
</dbReference>
<dbReference type="Pfam" id="PF03704">
    <property type="entry name" value="BTAD"/>
    <property type="match status" value="1"/>
</dbReference>
<evidence type="ECO:0000259" key="7">
    <source>
        <dbReference type="PROSITE" id="PS51755"/>
    </source>
</evidence>
<comment type="similarity">
    <text evidence="1">Belongs to the AfsR/DnrI/RedD regulatory family.</text>
</comment>
<dbReference type="SUPFAM" id="SSF52540">
    <property type="entry name" value="P-loop containing nucleoside triphosphate hydrolases"/>
    <property type="match status" value="1"/>
</dbReference>
<evidence type="ECO:0000256" key="5">
    <source>
        <dbReference type="PROSITE-ProRule" id="PRU01091"/>
    </source>
</evidence>
<dbReference type="InterPro" id="IPR042197">
    <property type="entry name" value="Apaf_helical"/>
</dbReference>
<dbReference type="Gene3D" id="1.25.40.10">
    <property type="entry name" value="Tetratricopeptide repeat domain"/>
    <property type="match status" value="2"/>
</dbReference>
<dbReference type="InterPro" id="IPR011990">
    <property type="entry name" value="TPR-like_helical_dom_sf"/>
</dbReference>
<keyword evidence="3 5" id="KW-0238">DNA-binding</keyword>
<dbReference type="InterPro" id="IPR005158">
    <property type="entry name" value="BTAD"/>
</dbReference>
<evidence type="ECO:0000313" key="9">
    <source>
        <dbReference type="Proteomes" id="UP000622552"/>
    </source>
</evidence>
<dbReference type="Gene3D" id="1.10.8.430">
    <property type="entry name" value="Helical domain of apoptotic protease-activating factors"/>
    <property type="match status" value="1"/>
</dbReference>
<keyword evidence="4" id="KW-0804">Transcription</keyword>
<evidence type="ECO:0000256" key="3">
    <source>
        <dbReference type="ARBA" id="ARBA00023125"/>
    </source>
</evidence>
<evidence type="ECO:0000256" key="6">
    <source>
        <dbReference type="SAM" id="MobiDB-lite"/>
    </source>
</evidence>
<dbReference type="GO" id="GO:0000160">
    <property type="term" value="P:phosphorelay signal transduction system"/>
    <property type="evidence" value="ECO:0007669"/>
    <property type="project" value="InterPro"/>
</dbReference>
<dbReference type="PANTHER" id="PTHR35807">
    <property type="entry name" value="TRANSCRIPTIONAL REGULATOR REDD-RELATED"/>
    <property type="match status" value="1"/>
</dbReference>
<dbReference type="SMART" id="SM00028">
    <property type="entry name" value="TPR"/>
    <property type="match status" value="5"/>
</dbReference>
<dbReference type="InterPro" id="IPR001867">
    <property type="entry name" value="OmpR/PhoB-type_DNA-bd"/>
</dbReference>
<dbReference type="Pfam" id="PF13424">
    <property type="entry name" value="TPR_12"/>
    <property type="match status" value="1"/>
</dbReference>
<comment type="caution">
    <text evidence="8">The sequence shown here is derived from an EMBL/GenBank/DDBJ whole genome shotgun (WGS) entry which is preliminary data.</text>
</comment>
<accession>A0A8J7GP98</accession>
<dbReference type="InterPro" id="IPR016032">
    <property type="entry name" value="Sig_transdc_resp-reg_C-effctor"/>
</dbReference>
<feature type="region of interest" description="Disordered" evidence="6">
    <location>
        <begin position="247"/>
        <end position="267"/>
    </location>
</feature>
<proteinExistence type="inferred from homology"/>
<dbReference type="PRINTS" id="PR00364">
    <property type="entry name" value="DISEASERSIST"/>
</dbReference>
<sequence>MRFELLGPLVVRDPPEARVITSPMGRLLLAELLLQANRTVSVDALVDVLWGEDPPRTAGDSLQNHVARLRRALGPLGEARLEFIAPGYRLHVQDGELDAADFSAHFRRARTAHAAGDWAEVGVETAAALALWRGQPLSDLPVLSGRPEIARLEELHLQVLEWRFDAELAAGRHHGLSAELVALVARYPLREAFHRQLMLTLHRTDRGSEALTVYQALRRTLVDELGSEPGPTIQAVHRDILAFDSGPVEPAASSGSPPAATTATAPFQSPPAISDFIGRRGELAAMSRWLSPAGAALAPRVVVVSGMGGMGKTTMALRAALHLRAQFPDGQLFADLRGFGVGRPRSAHDLLARFLTDLGVPGPAVPEHVDDRAALYRATVADRRILVVLDNARDAAQVIPLIPGSGATAVIVTSRRRLASLEGASHISLGPLSDSEQRDLLTSMCGAERVTADPDSATRILTACGGLPLAVRIAGAQLASRRTRPLSTLAARLSEAGGRLTTLAIDHLAVHDAFSASYDALSDSPRPLDRAAARAFLILGLWPAHALTPEAAAALLGESTDHACDLLDVLVDAHVLEATDSGAYRFHDLLGEFAAEQAAKEVPVGVREEAVLRLLHWYYRAATAVNRTVVPHFLEPPPLSAEVSAPVPELTDETQALSWYVRELPALKEVIHQARHSSEPQLAWRITTALFGYAQTYWWAADLEESWAGALDSARENGDLQGQARLHKHLGAVRGMAHRIDESLHHLRAAQSLFEAAGDLQGQASALGNLALAYRHGGQAHPALACFQESLHLWRQTGRTDMTASEMTNLGTMLHDTGDAVAAEALHRQALAQWRERGMLAYVAVVLNNLGDTLAILDRPSEAFSALAEALAIRRSLDDEASAADTLISIANTHLRIGDVARAREHWEEALAIGRALRLDNVVDDSLRSLATLAASEPTPAS</sequence>
<name>A0A8J7GP98_9ACTN</name>
<evidence type="ECO:0000256" key="4">
    <source>
        <dbReference type="ARBA" id="ARBA00023163"/>
    </source>
</evidence>
<dbReference type="SUPFAM" id="SSF48452">
    <property type="entry name" value="TPR-like"/>
    <property type="match status" value="2"/>
</dbReference>
<protein>
    <submittedName>
        <fullName evidence="8">DNA-binding SARP family transcriptional activator/tetratricopeptide (TPR) repeat protein</fullName>
    </submittedName>
</protein>
<feature type="domain" description="OmpR/PhoB-type" evidence="7">
    <location>
        <begin position="1"/>
        <end position="92"/>
    </location>
</feature>
<gene>
    <name evidence="8" type="ORF">IW245_002603</name>
</gene>
<organism evidence="8 9">
    <name type="scientific">Longispora fulva</name>
    <dbReference type="NCBI Taxonomy" id="619741"/>
    <lineage>
        <taxon>Bacteria</taxon>
        <taxon>Bacillati</taxon>
        <taxon>Actinomycetota</taxon>
        <taxon>Actinomycetes</taxon>
        <taxon>Micromonosporales</taxon>
        <taxon>Micromonosporaceae</taxon>
        <taxon>Longispora</taxon>
    </lineage>
</organism>
<dbReference type="CDD" id="cd15831">
    <property type="entry name" value="BTAD"/>
    <property type="match status" value="1"/>
</dbReference>
<dbReference type="GO" id="GO:0006355">
    <property type="term" value="P:regulation of DNA-templated transcription"/>
    <property type="evidence" value="ECO:0007669"/>
    <property type="project" value="InterPro"/>
</dbReference>
<dbReference type="PANTHER" id="PTHR35807:SF1">
    <property type="entry name" value="TRANSCRIPTIONAL REGULATOR REDD"/>
    <property type="match status" value="1"/>
</dbReference>
<dbReference type="SMART" id="SM01043">
    <property type="entry name" value="BTAD"/>
    <property type="match status" value="1"/>
</dbReference>
<dbReference type="InterPro" id="IPR027417">
    <property type="entry name" value="P-loop_NTPase"/>
</dbReference>